<dbReference type="EMBL" id="CP040710">
    <property type="protein sequence ID" value="QCW98638.1"/>
    <property type="molecule type" value="Genomic_DNA"/>
</dbReference>
<evidence type="ECO:0000313" key="2">
    <source>
        <dbReference type="EMBL" id="QCW98638.1"/>
    </source>
</evidence>
<dbReference type="AlphaFoldDB" id="A0A5B7SMK1"/>
<sequence length="597" mass="67294">MKRVFLVWIFLLAFVATQGQETLKTSEEVNGFQSISQERVFAHLNTSLLLTGEYLYYSLYCFQANPLDISDISKIAYVELVGTDGDQVFKHKIRLEDGRGYGDFFIPTTVSSGSYKLLAYTQWMRNGDLSDFYQADITIINPYQSDQSGVRVAQSVEGDTILVDKSLESSIKAEMDVEAISDVGPLQIFIETENYTEREQVSVVLKARNEGVKVNGSYSVSVRRKDALKGAIPQRSFEFLKGISPQKNGYVGGKGQQVYLPELRGELFCGKVTAVENDYRVDNLKLAISVPGENFYFDAVMTDAAGSFCFNVNEQYGGDKMLFQVLTEQPERYTVMLDEPDPLQYSKLLFEEVDLASSLKSEILERSVHNQIENSYFQFRPDSLLFKPVEQIFDNKERKVFVLDDYTRFKTLGETIVEIIKDVSRQRVGQDDYVIKVKGFDYAASSELLPLILMDGVHVQDHNALLEYDARTIQEITVMQHKLIFGPEVYLGALMIKTKNGSGFDALSARSAYSATTIFKPQNSKNYFIQSHEEGASNSSLPDDRIQLLWNPILEVEGGTIQINFFTSDVTGEFIISVEGFADGNIPVSVQQSIFVR</sequence>
<evidence type="ECO:0008006" key="4">
    <source>
        <dbReference type="Google" id="ProtNLM"/>
    </source>
</evidence>
<dbReference type="Proteomes" id="UP000310017">
    <property type="component" value="Chromosome"/>
</dbReference>
<organism evidence="2 3">
    <name type="scientific">Aggregatimonas sangjinii</name>
    <dbReference type="NCBI Taxonomy" id="2583587"/>
    <lineage>
        <taxon>Bacteria</taxon>
        <taxon>Pseudomonadati</taxon>
        <taxon>Bacteroidota</taxon>
        <taxon>Flavobacteriia</taxon>
        <taxon>Flavobacteriales</taxon>
        <taxon>Flavobacteriaceae</taxon>
        <taxon>Aggregatimonas</taxon>
    </lineage>
</organism>
<proteinExistence type="predicted"/>
<gene>
    <name evidence="2" type="ORF">FGM00_00320</name>
</gene>
<accession>A0A5B7SMK1</accession>
<keyword evidence="1" id="KW-0732">Signal</keyword>
<keyword evidence="3" id="KW-1185">Reference proteome</keyword>
<feature type="signal peptide" evidence="1">
    <location>
        <begin position="1"/>
        <end position="19"/>
    </location>
</feature>
<dbReference type="KEGG" id="asag:FGM00_00320"/>
<dbReference type="RefSeq" id="WP_138850993.1">
    <property type="nucleotide sequence ID" value="NZ_CP040710.1"/>
</dbReference>
<evidence type="ECO:0000256" key="1">
    <source>
        <dbReference type="SAM" id="SignalP"/>
    </source>
</evidence>
<feature type="chain" id="PRO_5023068214" description="TonB-dependent receptor" evidence="1">
    <location>
        <begin position="20"/>
        <end position="597"/>
    </location>
</feature>
<reference evidence="2 3" key="1">
    <citation type="submission" date="2019-05" db="EMBL/GenBank/DDBJ databases">
        <title>Genome sequencing of F202Z8.</title>
        <authorList>
            <person name="Kwon Y.M."/>
        </authorList>
    </citation>
    <scope>NUCLEOTIDE SEQUENCE [LARGE SCALE GENOMIC DNA]</scope>
    <source>
        <strain evidence="2 3">F202Z8</strain>
    </source>
</reference>
<name>A0A5B7SMK1_9FLAO</name>
<evidence type="ECO:0000313" key="3">
    <source>
        <dbReference type="Proteomes" id="UP000310017"/>
    </source>
</evidence>
<protein>
    <recommendedName>
        <fullName evidence="4">TonB-dependent receptor</fullName>
    </recommendedName>
</protein>
<dbReference type="OrthoDB" id="679547at2"/>